<gene>
    <name evidence="1" type="ORF">HPULCUR_011731</name>
</gene>
<dbReference type="EMBL" id="BAABUJ010000059">
    <property type="protein sequence ID" value="GAA5806200.1"/>
    <property type="molecule type" value="Genomic_DNA"/>
</dbReference>
<comment type="caution">
    <text evidence="1">The sequence shown here is derived from an EMBL/GenBank/DDBJ whole genome shotgun (WGS) entry which is preliminary data.</text>
</comment>
<protein>
    <submittedName>
        <fullName evidence="1">Uncharacterized protein</fullName>
    </submittedName>
</protein>
<keyword evidence="2" id="KW-1185">Reference proteome</keyword>
<proteinExistence type="predicted"/>
<organism evidence="1 2">
    <name type="scientific">Helicostylum pulchrum</name>
    <dbReference type="NCBI Taxonomy" id="562976"/>
    <lineage>
        <taxon>Eukaryota</taxon>
        <taxon>Fungi</taxon>
        <taxon>Fungi incertae sedis</taxon>
        <taxon>Mucoromycota</taxon>
        <taxon>Mucoromycotina</taxon>
        <taxon>Mucoromycetes</taxon>
        <taxon>Mucorales</taxon>
        <taxon>Mucorineae</taxon>
        <taxon>Mucoraceae</taxon>
        <taxon>Helicostylum</taxon>
    </lineage>
</organism>
<accession>A0ABP9YH65</accession>
<evidence type="ECO:0000313" key="1">
    <source>
        <dbReference type="EMBL" id="GAA5806200.1"/>
    </source>
</evidence>
<name>A0ABP9YH65_9FUNG</name>
<evidence type="ECO:0000313" key="2">
    <source>
        <dbReference type="Proteomes" id="UP001476247"/>
    </source>
</evidence>
<sequence length="305" mass="33721">MNSYKKIECNRFRNILQATEKLSRLTTVLLQGTQANVAAVESTINSAKVLVSSAETAVVTSQAPNEDEDSQLLLTTCLGNIRIASATSDAVSFNSNVNVDVILRSFRLITTNIANSMNHNLVSSSRTKELIQTALLRINNIRNISERLATAILDSVNSSENISNYIRSIDRSSTDILTTIQNTLTQARNNDTVSEAIIPQAEGCRNALERLLQILQDLTDSMMIDHGIVSGAESNTRTESVRLQKSFSLFPTPGLQRRLIKIDGTNINSFARQGNTAEIDYESTLTKFYEAFDFSKFFNLKIKSA</sequence>
<reference evidence="1 2" key="1">
    <citation type="submission" date="2024-04" db="EMBL/GenBank/DDBJ databases">
        <title>genome sequences of Mucor flavus KT1a and Helicostylum pulchrum KT1b strains isolation_sourced from the surface of a dry-aged beef.</title>
        <authorList>
            <person name="Toyotome T."/>
            <person name="Hosono M."/>
            <person name="Torimaru M."/>
            <person name="Fukuda K."/>
            <person name="Mikami N."/>
        </authorList>
    </citation>
    <scope>NUCLEOTIDE SEQUENCE [LARGE SCALE GENOMIC DNA]</scope>
    <source>
        <strain evidence="1 2">KT1b</strain>
    </source>
</reference>
<dbReference type="Proteomes" id="UP001476247">
    <property type="component" value="Unassembled WGS sequence"/>
</dbReference>